<dbReference type="InterPro" id="IPR043541">
    <property type="entry name" value="SYT14/14L/16"/>
</dbReference>
<name>L5LQ57_MYODS</name>
<evidence type="ECO:0000313" key="3">
    <source>
        <dbReference type="EMBL" id="ELK27623.1"/>
    </source>
</evidence>
<dbReference type="PANTHER" id="PTHR46129">
    <property type="entry name" value="SYNAPTOTAGMIN 14, ISOFORM D"/>
    <property type="match status" value="1"/>
</dbReference>
<evidence type="ECO:0000313" key="4">
    <source>
        <dbReference type="Proteomes" id="UP000010556"/>
    </source>
</evidence>
<gene>
    <name evidence="3" type="ORF">MDA_GLEAN10009947</name>
</gene>
<comment type="similarity">
    <text evidence="1">Belongs to the synaptotagmin family.</text>
</comment>
<dbReference type="EMBL" id="KB110083">
    <property type="protein sequence ID" value="ELK27623.1"/>
    <property type="molecule type" value="Genomic_DNA"/>
</dbReference>
<protein>
    <submittedName>
        <fullName evidence="3">Synaptotagmin-14</fullName>
    </submittedName>
</protein>
<accession>L5LQ57</accession>
<dbReference type="AlphaFoldDB" id="L5LQ57"/>
<reference evidence="4" key="1">
    <citation type="journal article" date="2013" name="Science">
        <title>Comparative analysis of bat genomes provides insight into the evolution of flight and immunity.</title>
        <authorList>
            <person name="Zhang G."/>
            <person name="Cowled C."/>
            <person name="Shi Z."/>
            <person name="Huang Z."/>
            <person name="Bishop-Lilly K.A."/>
            <person name="Fang X."/>
            <person name="Wynne J.W."/>
            <person name="Xiong Z."/>
            <person name="Baker M.L."/>
            <person name="Zhao W."/>
            <person name="Tachedjian M."/>
            <person name="Zhu Y."/>
            <person name="Zhou P."/>
            <person name="Jiang X."/>
            <person name="Ng J."/>
            <person name="Yang L."/>
            <person name="Wu L."/>
            <person name="Xiao J."/>
            <person name="Feng Y."/>
            <person name="Chen Y."/>
            <person name="Sun X."/>
            <person name="Zhang Y."/>
            <person name="Marsh G.A."/>
            <person name="Crameri G."/>
            <person name="Broder C.C."/>
            <person name="Frey K.G."/>
            <person name="Wang L.F."/>
            <person name="Wang J."/>
        </authorList>
    </citation>
    <scope>NUCLEOTIDE SEQUENCE [LARGE SCALE GENOMIC DNA]</scope>
</reference>
<organism evidence="3 4">
    <name type="scientific">Myotis davidii</name>
    <name type="common">David's myotis</name>
    <dbReference type="NCBI Taxonomy" id="225400"/>
    <lineage>
        <taxon>Eukaryota</taxon>
        <taxon>Metazoa</taxon>
        <taxon>Chordata</taxon>
        <taxon>Craniata</taxon>
        <taxon>Vertebrata</taxon>
        <taxon>Euteleostomi</taxon>
        <taxon>Mammalia</taxon>
        <taxon>Eutheria</taxon>
        <taxon>Laurasiatheria</taxon>
        <taxon>Chiroptera</taxon>
        <taxon>Yangochiroptera</taxon>
        <taxon>Vespertilionidae</taxon>
        <taxon>Myotis</taxon>
    </lineage>
</organism>
<proteinExistence type="inferred from homology"/>
<dbReference type="Proteomes" id="UP000010556">
    <property type="component" value="Unassembled WGS sequence"/>
</dbReference>
<sequence length="90" mass="9870">MRRTPPLDELQPPPYQDDSGSPHLSCTPSEIGDSKCEFSHCSNSPRRSYNKCPSEGSTGHEIESFHNKGYEEDVPSDSTAVLSPEVSKST</sequence>
<evidence type="ECO:0000256" key="2">
    <source>
        <dbReference type="SAM" id="MobiDB-lite"/>
    </source>
</evidence>
<feature type="region of interest" description="Disordered" evidence="2">
    <location>
        <begin position="41"/>
        <end position="90"/>
    </location>
</feature>
<dbReference type="GO" id="GO:0005543">
    <property type="term" value="F:phospholipid binding"/>
    <property type="evidence" value="ECO:0007669"/>
    <property type="project" value="TreeGrafter"/>
</dbReference>
<feature type="region of interest" description="Disordered" evidence="2">
    <location>
        <begin position="1"/>
        <end position="28"/>
    </location>
</feature>
<evidence type="ECO:0000256" key="1">
    <source>
        <dbReference type="ARBA" id="ARBA00006996"/>
    </source>
</evidence>
<keyword evidence="4" id="KW-1185">Reference proteome</keyword>
<feature type="compositionally biased region" description="Polar residues" evidence="2">
    <location>
        <begin position="76"/>
        <end position="90"/>
    </location>
</feature>
<dbReference type="PANTHER" id="PTHR46129:SF3">
    <property type="entry name" value="SYNAPTOTAGMIN-14-RELATED"/>
    <property type="match status" value="1"/>
</dbReference>
<feature type="compositionally biased region" description="Basic and acidic residues" evidence="2">
    <location>
        <begin position="58"/>
        <end position="71"/>
    </location>
</feature>
<feature type="compositionally biased region" description="Polar residues" evidence="2">
    <location>
        <begin position="18"/>
        <end position="28"/>
    </location>
</feature>